<comment type="similarity">
    <text evidence="1">Belongs to the UPF0046 family.</text>
</comment>
<dbReference type="PANTHER" id="PTHR12905">
    <property type="entry name" value="METALLOPHOSPHOESTERASE"/>
    <property type="match status" value="1"/>
</dbReference>
<keyword evidence="3" id="KW-1185">Reference proteome</keyword>
<evidence type="ECO:0000256" key="1">
    <source>
        <dbReference type="ARBA" id="ARBA00007993"/>
    </source>
</evidence>
<evidence type="ECO:0000259" key="2">
    <source>
        <dbReference type="Pfam" id="PF00149"/>
    </source>
</evidence>
<dbReference type="InterPro" id="IPR051693">
    <property type="entry name" value="UPF0046_metallophosphoest"/>
</dbReference>
<dbReference type="Gene3D" id="3.60.21.10">
    <property type="match status" value="2"/>
</dbReference>
<dbReference type="SUPFAM" id="SSF56300">
    <property type="entry name" value="Metallo-dependent phosphatases"/>
    <property type="match status" value="1"/>
</dbReference>
<dbReference type="InterPro" id="IPR029052">
    <property type="entry name" value="Metallo-depent_PP-like"/>
</dbReference>
<protein>
    <recommendedName>
        <fullName evidence="2">Calcineurin-like phosphoesterase domain-containing protein</fullName>
    </recommendedName>
</protein>
<dbReference type="InterPro" id="IPR004843">
    <property type="entry name" value="Calcineurin-like_PHP"/>
</dbReference>
<dbReference type="CDD" id="cd07379">
    <property type="entry name" value="MPP_239FB"/>
    <property type="match status" value="1"/>
</dbReference>
<accession>A0AAF3FRI7</accession>
<dbReference type="WBParaSite" id="MBELARI_LOCUS9868">
    <property type="protein sequence ID" value="MBELARI_LOCUS9868"/>
    <property type="gene ID" value="MBELARI_LOCUS9868"/>
</dbReference>
<evidence type="ECO:0000313" key="4">
    <source>
        <dbReference type="WBParaSite" id="MBELARI_LOCUS9868"/>
    </source>
</evidence>
<feature type="domain" description="Calcineurin-like phosphoesterase" evidence="2">
    <location>
        <begin position="30"/>
        <end position="189"/>
    </location>
</feature>
<name>A0AAF3FRI7_9BILA</name>
<dbReference type="Proteomes" id="UP000887575">
    <property type="component" value="Unassembled WGS sequence"/>
</dbReference>
<dbReference type="PANTHER" id="PTHR12905:SF19">
    <property type="entry name" value="UPF0046 PROTEIN K07C11.7"/>
    <property type="match status" value="1"/>
</dbReference>
<evidence type="ECO:0000313" key="3">
    <source>
        <dbReference type="Proteomes" id="UP000887575"/>
    </source>
</evidence>
<sequence>MGNRWSRKADHVELNFENAVNRPDETGKWLKFVVISDTHCQMDQLMAKIPDGDVLVHCGDFTNSGGEEAVREFNEQLEKLPHRYKIVVPGNHDTDFDTREKYRYIEGIKIYGSPWIPLCGDATFYVPAGEEMQEKWAKIPEDLDILITHGPPLGYLDRSERGEHCGDADLLDAVQLKNPKYHLFGHIHERYGAMTNGKTTFINAAQCTLWGKICRLPIVFYMKVPDGNDGSTWKSYTKFEEIDK</sequence>
<organism evidence="3 4">
    <name type="scientific">Mesorhabditis belari</name>
    <dbReference type="NCBI Taxonomy" id="2138241"/>
    <lineage>
        <taxon>Eukaryota</taxon>
        <taxon>Metazoa</taxon>
        <taxon>Ecdysozoa</taxon>
        <taxon>Nematoda</taxon>
        <taxon>Chromadorea</taxon>
        <taxon>Rhabditida</taxon>
        <taxon>Rhabditina</taxon>
        <taxon>Rhabditomorpha</taxon>
        <taxon>Rhabditoidea</taxon>
        <taxon>Rhabditidae</taxon>
        <taxon>Mesorhabditinae</taxon>
        <taxon>Mesorhabditis</taxon>
    </lineage>
</organism>
<dbReference type="Pfam" id="PF00149">
    <property type="entry name" value="Metallophos"/>
    <property type="match status" value="1"/>
</dbReference>
<dbReference type="AlphaFoldDB" id="A0AAF3FRI7"/>
<dbReference type="GO" id="GO:0016787">
    <property type="term" value="F:hydrolase activity"/>
    <property type="evidence" value="ECO:0007669"/>
    <property type="project" value="InterPro"/>
</dbReference>
<reference evidence="4" key="1">
    <citation type="submission" date="2024-02" db="UniProtKB">
        <authorList>
            <consortium name="WormBaseParasite"/>
        </authorList>
    </citation>
    <scope>IDENTIFICATION</scope>
</reference>
<proteinExistence type="inferred from homology"/>